<evidence type="ECO:0000313" key="8">
    <source>
        <dbReference type="Proteomes" id="UP001320420"/>
    </source>
</evidence>
<dbReference type="InterPro" id="IPR025423">
    <property type="entry name" value="TMEM205-like"/>
</dbReference>
<evidence type="ECO:0000259" key="6">
    <source>
        <dbReference type="Pfam" id="PF13664"/>
    </source>
</evidence>
<gene>
    <name evidence="7" type="ORF">SLS62_009395</name>
</gene>
<feature type="domain" description="TMEM205-like" evidence="6">
    <location>
        <begin position="325"/>
        <end position="405"/>
    </location>
</feature>
<reference evidence="7 8" key="1">
    <citation type="submission" date="2024-02" db="EMBL/GenBank/DDBJ databases">
        <title>De novo assembly and annotation of 12 fungi associated with fruit tree decline syndrome in Ontario, Canada.</title>
        <authorList>
            <person name="Sulman M."/>
            <person name="Ellouze W."/>
            <person name="Ilyukhin E."/>
        </authorList>
    </citation>
    <scope>NUCLEOTIDE SEQUENCE [LARGE SCALE GENOMIC DNA]</scope>
    <source>
        <strain evidence="7 8">M11/M66-122</strain>
    </source>
</reference>
<keyword evidence="4" id="KW-0472">Membrane</keyword>
<dbReference type="Pfam" id="PF13664">
    <property type="entry name" value="DUF4149"/>
    <property type="match status" value="1"/>
</dbReference>
<keyword evidence="3" id="KW-1133">Transmembrane helix</keyword>
<comment type="caution">
    <text evidence="7">The sequence shown here is derived from an EMBL/GenBank/DDBJ whole genome shotgun (WGS) entry which is preliminary data.</text>
</comment>
<sequence length="411" mass="45709">MELQQQATGGVILKMNPVLDEADIEGLHMCQFDGQDDDSDLDLQNTVAEYEITSRGSLTPQSMNSVDEDSIGDSFILDDIIDRPQSSSLTSAESSHGSTYQSASNLPKTEPVNLDLKYIGRIIGVNREPSKFLDYGLVQVTNNEVKALGKGLNRIGTQKPLRIRRITQIGSAEARIIAVTSSAGPVPGVLFPDRISYRRHGTAAFQKIYQIELDRPAVQGDCGQAGTPGNDEPIGHGTYYLTCEFRIWTRCNCTFELNETQAWIDHIKHDCLHNNLPKVILCWFCNKAFNSKRAPDNREANFDAGLFHIRDHIVRDQFTVDDVRICFNALPKSAFTTLQKRVFPVYFRAQTLLLLLTAATVPPTGPFALIAKKENWVPFAIAGVTGALNLLIYGPKTQQAMIERVHQETID</sequence>
<comment type="subcellular location">
    <subcellularLocation>
        <location evidence="1">Membrane</location>
    </subcellularLocation>
</comment>
<dbReference type="GO" id="GO:0016020">
    <property type="term" value="C:membrane"/>
    <property type="evidence" value="ECO:0007669"/>
    <property type="project" value="UniProtKB-SubCell"/>
</dbReference>
<evidence type="ECO:0000256" key="5">
    <source>
        <dbReference type="SAM" id="MobiDB-lite"/>
    </source>
</evidence>
<proteinExistence type="predicted"/>
<keyword evidence="8" id="KW-1185">Reference proteome</keyword>
<organism evidence="7 8">
    <name type="scientific">Diatrype stigma</name>
    <dbReference type="NCBI Taxonomy" id="117547"/>
    <lineage>
        <taxon>Eukaryota</taxon>
        <taxon>Fungi</taxon>
        <taxon>Dikarya</taxon>
        <taxon>Ascomycota</taxon>
        <taxon>Pezizomycotina</taxon>
        <taxon>Sordariomycetes</taxon>
        <taxon>Xylariomycetidae</taxon>
        <taxon>Xylariales</taxon>
        <taxon>Diatrypaceae</taxon>
        <taxon>Diatrype</taxon>
    </lineage>
</organism>
<keyword evidence="2" id="KW-0812">Transmembrane</keyword>
<dbReference type="AlphaFoldDB" id="A0AAN9UGX1"/>
<name>A0AAN9UGX1_9PEZI</name>
<dbReference type="Proteomes" id="UP001320420">
    <property type="component" value="Unassembled WGS sequence"/>
</dbReference>
<evidence type="ECO:0000256" key="2">
    <source>
        <dbReference type="ARBA" id="ARBA00022692"/>
    </source>
</evidence>
<evidence type="ECO:0000256" key="3">
    <source>
        <dbReference type="ARBA" id="ARBA00022989"/>
    </source>
</evidence>
<evidence type="ECO:0000313" key="7">
    <source>
        <dbReference type="EMBL" id="KAK7746532.1"/>
    </source>
</evidence>
<evidence type="ECO:0000256" key="4">
    <source>
        <dbReference type="ARBA" id="ARBA00023136"/>
    </source>
</evidence>
<protein>
    <recommendedName>
        <fullName evidence="6">TMEM205-like domain-containing protein</fullName>
    </recommendedName>
</protein>
<feature type="region of interest" description="Disordered" evidence="5">
    <location>
        <begin position="86"/>
        <end position="106"/>
    </location>
</feature>
<dbReference type="EMBL" id="JAKJXP020000098">
    <property type="protein sequence ID" value="KAK7746532.1"/>
    <property type="molecule type" value="Genomic_DNA"/>
</dbReference>
<evidence type="ECO:0000256" key="1">
    <source>
        <dbReference type="ARBA" id="ARBA00004370"/>
    </source>
</evidence>
<accession>A0AAN9UGX1</accession>